<dbReference type="KEGG" id="sva:SVA_0146"/>
<proteinExistence type="predicted"/>
<dbReference type="SUPFAM" id="SSF52091">
    <property type="entry name" value="SpoIIaa-like"/>
    <property type="match status" value="1"/>
</dbReference>
<comment type="subcellular location">
    <subcellularLocation>
        <location evidence="1">Membrane</location>
        <topology evidence="1">Multi-pass membrane protein</topology>
    </subcellularLocation>
</comment>
<feature type="transmembrane region" description="Helical" evidence="5">
    <location>
        <begin position="115"/>
        <end position="134"/>
    </location>
</feature>
<feature type="transmembrane region" description="Helical" evidence="5">
    <location>
        <begin position="337"/>
        <end position="359"/>
    </location>
</feature>
<organism evidence="7 8">
    <name type="scientific">Sulfurifustis variabilis</name>
    <dbReference type="NCBI Taxonomy" id="1675686"/>
    <lineage>
        <taxon>Bacteria</taxon>
        <taxon>Pseudomonadati</taxon>
        <taxon>Pseudomonadota</taxon>
        <taxon>Gammaproteobacteria</taxon>
        <taxon>Acidiferrobacterales</taxon>
        <taxon>Acidiferrobacteraceae</taxon>
        <taxon>Sulfurifustis</taxon>
    </lineage>
</organism>
<feature type="transmembrane region" description="Helical" evidence="5">
    <location>
        <begin position="41"/>
        <end position="61"/>
    </location>
</feature>
<dbReference type="PANTHER" id="PTHR11814">
    <property type="entry name" value="SULFATE TRANSPORTER"/>
    <property type="match status" value="1"/>
</dbReference>
<name>A0A1B4UZY3_9GAMM</name>
<evidence type="ECO:0000313" key="8">
    <source>
        <dbReference type="Proteomes" id="UP000218899"/>
    </source>
</evidence>
<keyword evidence="2 5" id="KW-0812">Transmembrane</keyword>
<dbReference type="InterPro" id="IPR011547">
    <property type="entry name" value="SLC26A/SulP_dom"/>
</dbReference>
<protein>
    <submittedName>
        <fullName evidence="7">Sulfate permease</fullName>
    </submittedName>
</protein>
<reference evidence="7 8" key="1">
    <citation type="submission" date="2015-08" db="EMBL/GenBank/DDBJ databases">
        <title>Complete genome sequence of Sulfurifustis variabilis.</title>
        <authorList>
            <person name="Miura A."/>
            <person name="Kojima H."/>
            <person name="Fukui M."/>
        </authorList>
    </citation>
    <scope>NUCLEOTIDE SEQUENCE [LARGE SCALE GENOMIC DNA]</scope>
    <source>
        <strain evidence="8">skN76</strain>
    </source>
</reference>
<feature type="transmembrane region" description="Helical" evidence="5">
    <location>
        <begin position="141"/>
        <end position="163"/>
    </location>
</feature>
<dbReference type="InterPro" id="IPR001902">
    <property type="entry name" value="SLC26A/SulP_fam"/>
</dbReference>
<dbReference type="AlphaFoldDB" id="A0A1B4UZY3"/>
<keyword evidence="8" id="KW-1185">Reference proteome</keyword>
<dbReference type="Proteomes" id="UP000218899">
    <property type="component" value="Chromosome"/>
</dbReference>
<feature type="transmembrane region" description="Helical" evidence="5">
    <location>
        <begin position="403"/>
        <end position="431"/>
    </location>
</feature>
<dbReference type="OrthoDB" id="9769739at2"/>
<feature type="transmembrane region" description="Helical" evidence="5">
    <location>
        <begin position="195"/>
        <end position="216"/>
    </location>
</feature>
<dbReference type="NCBIfam" id="TIGR00815">
    <property type="entry name" value="sulP"/>
    <property type="match status" value="1"/>
</dbReference>
<accession>A0A1B4UZY3</accession>
<evidence type="ECO:0000259" key="6">
    <source>
        <dbReference type="PROSITE" id="PS50801"/>
    </source>
</evidence>
<feature type="transmembrane region" description="Helical" evidence="5">
    <location>
        <begin position="267"/>
        <end position="286"/>
    </location>
</feature>
<sequence length="604" mass="64533">MARTTPILDVPAAQCSVFWSRIFPFLRWWPLVQRDTLKADLIAGLTGAVIVLPQGIAFAMIAGLPPVYGLYTAMVPPVIAALFGSSRHLISGPTTAISIVVFATVSKFAEPGSAQFIQMALTLTFLAGVYQLALGVARMGALVNFISHSVVVGFTAGAAILIATSQLKHFLGIHIPAGESFLHTWQDIFRQFHEINPYVTGIAVVTLATVVGFMIYRPRWPGLLIAMVVGSLLAMALGAPTHGIALVGEFPASLPPLSLPDFSLGSLKALGSGALAVAMLGLMEAVSIARSVALKSHQRIDGNQEFIGQGLANMVGSFFSSYASSGSFNRTGLNYDAGAVTPLAGIFAAIALAAIVLVFAPLAAHLPTAAMAAVLVVVAWRLIDFHHIANIVRTSKRETAVLAVTFFATLFVELEFAIYAGVMLSLVIYLMRTSRPGIVSRVPDPAAPNRHLVTDPKLPECPQLKIVRVDGSLFFGAVDHVQGAFQRFAEQNPGQKHLLVIGNGINFIDIAGAEMLVQEAKRREAQGGGLYLAKVKDEACHILKRGGYADTFGREHIYATKGDAIESIFKKLDRSICERCDRRIFLECGSVPHAEKAPEAKATA</sequence>
<evidence type="ECO:0000256" key="3">
    <source>
        <dbReference type="ARBA" id="ARBA00022989"/>
    </source>
</evidence>
<dbReference type="Gene3D" id="3.30.750.24">
    <property type="entry name" value="STAS domain"/>
    <property type="match status" value="1"/>
</dbReference>
<feature type="transmembrane region" description="Helical" evidence="5">
    <location>
        <begin position="90"/>
        <end position="109"/>
    </location>
</feature>
<dbReference type="GO" id="GO:0055085">
    <property type="term" value="P:transmembrane transport"/>
    <property type="evidence" value="ECO:0007669"/>
    <property type="project" value="InterPro"/>
</dbReference>
<dbReference type="GO" id="GO:0016020">
    <property type="term" value="C:membrane"/>
    <property type="evidence" value="ECO:0007669"/>
    <property type="project" value="UniProtKB-SubCell"/>
</dbReference>
<dbReference type="PROSITE" id="PS50801">
    <property type="entry name" value="STAS"/>
    <property type="match status" value="1"/>
</dbReference>
<feature type="transmembrane region" description="Helical" evidence="5">
    <location>
        <begin position="223"/>
        <end position="247"/>
    </location>
</feature>
<evidence type="ECO:0000256" key="4">
    <source>
        <dbReference type="ARBA" id="ARBA00023136"/>
    </source>
</evidence>
<feature type="transmembrane region" description="Helical" evidence="5">
    <location>
        <begin position="67"/>
        <end position="83"/>
    </location>
</feature>
<dbReference type="EMBL" id="AP014936">
    <property type="protein sequence ID" value="BAU46728.1"/>
    <property type="molecule type" value="Genomic_DNA"/>
</dbReference>
<evidence type="ECO:0000256" key="1">
    <source>
        <dbReference type="ARBA" id="ARBA00004141"/>
    </source>
</evidence>
<gene>
    <name evidence="7" type="ORF">SVA_0146</name>
</gene>
<dbReference type="CDD" id="cd07042">
    <property type="entry name" value="STAS_SulP_like_sulfate_transporter"/>
    <property type="match status" value="1"/>
</dbReference>
<keyword evidence="4 5" id="KW-0472">Membrane</keyword>
<keyword evidence="3 5" id="KW-1133">Transmembrane helix</keyword>
<dbReference type="Pfam" id="PF00916">
    <property type="entry name" value="Sulfate_transp"/>
    <property type="match status" value="1"/>
</dbReference>
<evidence type="ECO:0000256" key="2">
    <source>
        <dbReference type="ARBA" id="ARBA00022692"/>
    </source>
</evidence>
<evidence type="ECO:0000313" key="7">
    <source>
        <dbReference type="EMBL" id="BAU46728.1"/>
    </source>
</evidence>
<dbReference type="Pfam" id="PF01740">
    <property type="entry name" value="STAS"/>
    <property type="match status" value="1"/>
</dbReference>
<dbReference type="RefSeq" id="WP_096462762.1">
    <property type="nucleotide sequence ID" value="NZ_AP014936.1"/>
</dbReference>
<feature type="transmembrane region" description="Helical" evidence="5">
    <location>
        <begin position="366"/>
        <end position="383"/>
    </location>
</feature>
<dbReference type="InterPro" id="IPR036513">
    <property type="entry name" value="STAS_dom_sf"/>
</dbReference>
<dbReference type="InterPro" id="IPR002645">
    <property type="entry name" value="STAS_dom"/>
</dbReference>
<evidence type="ECO:0000256" key="5">
    <source>
        <dbReference type="SAM" id="Phobius"/>
    </source>
</evidence>
<feature type="domain" description="STAS" evidence="6">
    <location>
        <begin position="454"/>
        <end position="568"/>
    </location>
</feature>